<dbReference type="GO" id="GO:0005634">
    <property type="term" value="C:nucleus"/>
    <property type="evidence" value="ECO:0007669"/>
    <property type="project" value="TreeGrafter"/>
</dbReference>
<proteinExistence type="predicted"/>
<dbReference type="PANTHER" id="PTHR31859">
    <property type="entry name" value="TETRATRICOPEPTIDE REPEAT PROTEIN 39 FAMILY MEMBER"/>
    <property type="match status" value="1"/>
</dbReference>
<dbReference type="Pfam" id="PF10300">
    <property type="entry name" value="Iml2-TPR_39"/>
    <property type="match status" value="1"/>
</dbReference>
<dbReference type="OrthoDB" id="2154985at2759"/>
<evidence type="ECO:0000256" key="3">
    <source>
        <dbReference type="ARBA" id="ARBA00019539"/>
    </source>
</evidence>
<evidence type="ECO:0000313" key="5">
    <source>
        <dbReference type="EMBL" id="CZR60952.1"/>
    </source>
</evidence>
<dbReference type="EMBL" id="FJOG01000017">
    <property type="protein sequence ID" value="CZR60952.1"/>
    <property type="molecule type" value="Genomic_DNA"/>
</dbReference>
<dbReference type="PANTHER" id="PTHR31859:SF1">
    <property type="entry name" value="TETRATRICOPEPTIDE REPEAT PROTEIN 39C"/>
    <property type="match status" value="1"/>
</dbReference>
<dbReference type="Proteomes" id="UP000184330">
    <property type="component" value="Unassembled WGS sequence"/>
</dbReference>
<protein>
    <recommendedName>
        <fullName evidence="2">Inclusion body clearance protein IML2</fullName>
    </recommendedName>
    <alternativeName>
        <fullName evidence="3">Inclusion body clearance protein iml2</fullName>
    </alternativeName>
</protein>
<dbReference type="GO" id="GO:0005829">
    <property type="term" value="C:cytosol"/>
    <property type="evidence" value="ECO:0007669"/>
    <property type="project" value="TreeGrafter"/>
</dbReference>
<dbReference type="GO" id="GO:0005741">
    <property type="term" value="C:mitochondrial outer membrane"/>
    <property type="evidence" value="ECO:0007669"/>
    <property type="project" value="TreeGrafter"/>
</dbReference>
<dbReference type="AlphaFoldDB" id="A0A1L7X7F8"/>
<organism evidence="5 6">
    <name type="scientific">Phialocephala subalpina</name>
    <dbReference type="NCBI Taxonomy" id="576137"/>
    <lineage>
        <taxon>Eukaryota</taxon>
        <taxon>Fungi</taxon>
        <taxon>Dikarya</taxon>
        <taxon>Ascomycota</taxon>
        <taxon>Pezizomycotina</taxon>
        <taxon>Leotiomycetes</taxon>
        <taxon>Helotiales</taxon>
        <taxon>Mollisiaceae</taxon>
        <taxon>Phialocephala</taxon>
        <taxon>Phialocephala fortinii species complex</taxon>
    </lineage>
</organism>
<accession>A0A1L7X7F8</accession>
<evidence type="ECO:0000256" key="4">
    <source>
        <dbReference type="ARBA" id="ARBA00043897"/>
    </source>
</evidence>
<evidence type="ECO:0000256" key="1">
    <source>
        <dbReference type="ARBA" id="ARBA00011408"/>
    </source>
</evidence>
<comment type="subunit">
    <text evidence="1">Interacts with lipid droplet proteins.</text>
</comment>
<name>A0A1L7X7F8_9HELO</name>
<comment type="function">
    <text evidence="4">Inclusion body (IB) resident protein that interacts strongly with lipid droplet (LD) proteins. Involved in LD-mediated IB clearing after protein folding stress, probably by enabling access to the IBs of an LD-stored soluble sterol derivative that acts as a chaperone in inclusion clearing.</text>
</comment>
<dbReference type="InterPro" id="IPR019412">
    <property type="entry name" value="IML2/TPR_39"/>
</dbReference>
<evidence type="ECO:0000256" key="2">
    <source>
        <dbReference type="ARBA" id="ARBA00018424"/>
    </source>
</evidence>
<reference evidence="5 6" key="1">
    <citation type="submission" date="2016-03" db="EMBL/GenBank/DDBJ databases">
        <authorList>
            <person name="Ploux O."/>
        </authorList>
    </citation>
    <scope>NUCLEOTIDE SEQUENCE [LARGE SCALE GENOMIC DNA]</scope>
    <source>
        <strain evidence="5 6">UAMH 11012</strain>
    </source>
</reference>
<evidence type="ECO:0000313" key="6">
    <source>
        <dbReference type="Proteomes" id="UP000184330"/>
    </source>
</evidence>
<gene>
    <name evidence="5" type="ORF">PAC_10848</name>
</gene>
<keyword evidence="6" id="KW-1185">Reference proteome</keyword>
<sequence>MSRWFKAAAKSHAPAMVAEEEDRHLQQVEHALLQLLNDDIAEADKILKQQDSSYHHLGRGISSFIASMLGVEKELLKDAAATLQVAETKTWEDMKKAQKEPTAFQSHIYPPGTEYLLCFAISQLTSAICAVLSGSVTEAVKGFYKLRKSYLTLDSIMEIESNYLKKRAASRRGSLASSRQDAAGLAANHLATNTPPASSHGTSNRATGELNTADEKASLRAPSMHSNEDPELHAMPDLAPLNIATRVESKLLEIDPASVGITNHTDVFIHSGTRLCYGILLVVFSMIENPIFSKILYIVGFQGDRERGTRYLWQAARFDNFNSAIAGIALLGYYNGLVGFCDILPTDAGAADDLSGYPRAKCNVLLADMRKRYPESKLWKMEEARMHSYNRNLEAAVKILGDNSDSNMKQIASINMFEMSLTAMYILDYELCAKCWIQCAELSTWSPTLYAYMTGGAYLELYRDLRKSDPKVAAVHKEKATEYFRKGPPMAGKQKVMSKQLPFDLYITRKIQKWEERAKAWNVDLADAIGVSPLLEMVYFWGGPKKQGPVQLQKSLEIVEWERATHLEKFEKDLDETAIHAVLKAAFLKNLGKYDEARDILKREVLNHDRHEFKGHLKDDWTCPSAHYEMACLAWNEKDLEGMDSKAKVLECQEWLEKTQKWDQYILDTRMSVKITTSLLTVKRHKKITGI</sequence>